<evidence type="ECO:0000256" key="9">
    <source>
        <dbReference type="ARBA" id="ARBA00023170"/>
    </source>
</evidence>
<dbReference type="InterPro" id="IPR037066">
    <property type="entry name" value="Plug_dom_sf"/>
</dbReference>
<feature type="signal peptide" evidence="14">
    <location>
        <begin position="1"/>
        <end position="28"/>
    </location>
</feature>
<evidence type="ECO:0000313" key="17">
    <source>
        <dbReference type="EMBL" id="BET25092.1"/>
    </source>
</evidence>
<feature type="short sequence motif" description="TonB C-terminal box" evidence="12">
    <location>
        <begin position="684"/>
        <end position="701"/>
    </location>
</feature>
<keyword evidence="7 13" id="KW-0798">TonB box</keyword>
<dbReference type="RefSeq" id="WP_130558396.1">
    <property type="nucleotide sequence ID" value="NZ_AP028947.1"/>
</dbReference>
<dbReference type="EMBL" id="AP028947">
    <property type="protein sequence ID" value="BET25092.1"/>
    <property type="molecule type" value="Genomic_DNA"/>
</dbReference>
<dbReference type="InterPro" id="IPR000531">
    <property type="entry name" value="Beta-barrel_TonB"/>
</dbReference>
<accession>A0AA86MHG2</accession>
<keyword evidence="8 11" id="KW-0472">Membrane</keyword>
<dbReference type="PANTHER" id="PTHR30069">
    <property type="entry name" value="TONB-DEPENDENT OUTER MEMBRANE RECEPTOR"/>
    <property type="match status" value="1"/>
</dbReference>
<reference evidence="17 18" key="1">
    <citation type="submission" date="2023-10" db="EMBL/GenBank/DDBJ databases">
        <title>Complete Genome Sequence of Limnobacter thiooxidans CS-K2T, Isolated from freshwater lake sediments in Bavaria, Germany.</title>
        <authorList>
            <person name="Naruki M."/>
            <person name="Watanabe A."/>
            <person name="Warashina T."/>
            <person name="Morita T."/>
            <person name="Arakawa K."/>
        </authorList>
    </citation>
    <scope>NUCLEOTIDE SEQUENCE [LARGE SCALE GENOMIC DNA]</scope>
    <source>
        <strain evidence="17 18">CS-K2</strain>
    </source>
</reference>
<comment type="similarity">
    <text evidence="2 11 13">Belongs to the TonB-dependent receptor family.</text>
</comment>
<comment type="subcellular location">
    <subcellularLocation>
        <location evidence="1 11">Cell outer membrane</location>
        <topology evidence="1 11">Multi-pass membrane protein</topology>
    </subcellularLocation>
</comment>
<dbReference type="PROSITE" id="PS01156">
    <property type="entry name" value="TONB_DEPENDENT_REC_2"/>
    <property type="match status" value="1"/>
</dbReference>
<evidence type="ECO:0000256" key="11">
    <source>
        <dbReference type="PROSITE-ProRule" id="PRU01360"/>
    </source>
</evidence>
<dbReference type="Pfam" id="PF00593">
    <property type="entry name" value="TonB_dep_Rec_b-barrel"/>
    <property type="match status" value="1"/>
</dbReference>
<dbReference type="GO" id="GO:0015344">
    <property type="term" value="F:siderophore uptake transmembrane transporter activity"/>
    <property type="evidence" value="ECO:0007669"/>
    <property type="project" value="TreeGrafter"/>
</dbReference>
<evidence type="ECO:0000256" key="7">
    <source>
        <dbReference type="ARBA" id="ARBA00023077"/>
    </source>
</evidence>
<keyword evidence="10 11" id="KW-0998">Cell outer membrane</keyword>
<dbReference type="KEGG" id="lto:RGQ30_05930"/>
<evidence type="ECO:0000256" key="1">
    <source>
        <dbReference type="ARBA" id="ARBA00004571"/>
    </source>
</evidence>
<dbReference type="SUPFAM" id="SSF56935">
    <property type="entry name" value="Porins"/>
    <property type="match status" value="1"/>
</dbReference>
<feature type="chain" id="PRO_5041694473" evidence="14">
    <location>
        <begin position="29"/>
        <end position="701"/>
    </location>
</feature>
<evidence type="ECO:0000256" key="10">
    <source>
        <dbReference type="ARBA" id="ARBA00023237"/>
    </source>
</evidence>
<evidence type="ECO:0000256" key="8">
    <source>
        <dbReference type="ARBA" id="ARBA00023136"/>
    </source>
</evidence>
<organism evidence="17 18">
    <name type="scientific">Limnobacter thiooxidans</name>
    <dbReference type="NCBI Taxonomy" id="131080"/>
    <lineage>
        <taxon>Bacteria</taxon>
        <taxon>Pseudomonadati</taxon>
        <taxon>Pseudomonadota</taxon>
        <taxon>Betaproteobacteria</taxon>
        <taxon>Burkholderiales</taxon>
        <taxon>Burkholderiaceae</taxon>
        <taxon>Limnobacter</taxon>
    </lineage>
</organism>
<dbReference type="InterPro" id="IPR010917">
    <property type="entry name" value="TonB_rcpt_CS"/>
</dbReference>
<proteinExistence type="inferred from homology"/>
<dbReference type="Gene3D" id="2.40.170.20">
    <property type="entry name" value="TonB-dependent receptor, beta-barrel domain"/>
    <property type="match status" value="1"/>
</dbReference>
<name>A0AA86MHG2_9BURK</name>
<sequence length="701" mass="77092">MTTLSNSFRLACLPLAVVSLFLPSYAGAHGVHFEGLELDDVVVEDEIDAIHTLGGITSSQGVLGQKRLANQNPARSSDVLEAVPGLNVTQHSGGGKANQYFLRGFSLDHGTDLSVNFLGAPLNLVGHAHGQGYADSNMIIPELLSRVEYRKGPYFAQDGDFSTAGSLNIDYVNELKRGLASVSIGEFGYRRGLLANSVKFNDDQTSLLYAFELTDNNGPWDIKENQYKHNMLLKLNHRIDSSKKLELNYSGYESRWTSTDHIPVDAVAQGVVGRFGSLDSTAGGFTQRHALSGNFTAVWDQSITQVRAYVADYKLDLYSDFTYGLRDNAPLGRPGVLSDQFNQFDSRTTYGAGLTHTVFGNLSFVQSQLAMGLDYRIDDVKPAGLYESIARQRLATRNEDNFEQRNLGVFVSQQVLPLSWVKLTGGLRYDQFDVDLNGQFDEDEDVTTPNVLRSGSRKDTLLSPKFSASFTPFEHNTELFFSVGRGFHSNDPRGLFTAAPVDYLVKTRGVEAGVKTTNDAKNLSASATLFQLKSNSELVFVGDAGTTEPNGATQRNGLELIASYFNRSGFEVDGFITLVDARFVNVADNGIPNAIEESAAVSIGQTLGDFKLGYKLKYIGSAPLVEDRSIKSDSVINSDLFVNYKVNNDLSLNFSIFNLFDRDNSDIQYAQDYFLAGNQAFGKTFHPALPRHARLTANWLF</sequence>
<evidence type="ECO:0000256" key="3">
    <source>
        <dbReference type="ARBA" id="ARBA00022448"/>
    </source>
</evidence>
<keyword evidence="18" id="KW-1185">Reference proteome</keyword>
<evidence type="ECO:0000313" key="18">
    <source>
        <dbReference type="Proteomes" id="UP001329151"/>
    </source>
</evidence>
<evidence type="ECO:0000256" key="13">
    <source>
        <dbReference type="RuleBase" id="RU003357"/>
    </source>
</evidence>
<evidence type="ECO:0000256" key="2">
    <source>
        <dbReference type="ARBA" id="ARBA00009810"/>
    </source>
</evidence>
<keyword evidence="9 17" id="KW-0675">Receptor</keyword>
<dbReference type="PANTHER" id="PTHR30069:SF36">
    <property type="entry name" value="BLL6948 PROTEIN"/>
    <property type="match status" value="1"/>
</dbReference>
<dbReference type="InterPro" id="IPR039426">
    <property type="entry name" value="TonB-dep_rcpt-like"/>
</dbReference>
<evidence type="ECO:0000256" key="5">
    <source>
        <dbReference type="ARBA" id="ARBA00022692"/>
    </source>
</evidence>
<dbReference type="Proteomes" id="UP001329151">
    <property type="component" value="Chromosome"/>
</dbReference>
<keyword evidence="6 14" id="KW-0732">Signal</keyword>
<evidence type="ECO:0000256" key="6">
    <source>
        <dbReference type="ARBA" id="ARBA00022729"/>
    </source>
</evidence>
<protein>
    <submittedName>
        <fullName evidence="17">TonB-dependent receptor</fullName>
    </submittedName>
</protein>
<feature type="domain" description="TonB-dependent receptor plug" evidence="16">
    <location>
        <begin position="57"/>
        <end position="165"/>
    </location>
</feature>
<keyword evidence="3 11" id="KW-0813">Transport</keyword>
<evidence type="ECO:0000256" key="12">
    <source>
        <dbReference type="PROSITE-ProRule" id="PRU10144"/>
    </source>
</evidence>
<dbReference type="Gene3D" id="2.170.130.10">
    <property type="entry name" value="TonB-dependent receptor, plug domain"/>
    <property type="match status" value="1"/>
</dbReference>
<dbReference type="Pfam" id="PF07715">
    <property type="entry name" value="Plug"/>
    <property type="match status" value="1"/>
</dbReference>
<dbReference type="GO" id="GO:0044718">
    <property type="term" value="P:siderophore transmembrane transport"/>
    <property type="evidence" value="ECO:0007669"/>
    <property type="project" value="TreeGrafter"/>
</dbReference>
<evidence type="ECO:0000259" key="15">
    <source>
        <dbReference type="Pfam" id="PF00593"/>
    </source>
</evidence>
<feature type="domain" description="TonB-dependent receptor-like beta-barrel" evidence="15">
    <location>
        <begin position="286"/>
        <end position="659"/>
    </location>
</feature>
<evidence type="ECO:0000256" key="14">
    <source>
        <dbReference type="SAM" id="SignalP"/>
    </source>
</evidence>
<evidence type="ECO:0000256" key="4">
    <source>
        <dbReference type="ARBA" id="ARBA00022452"/>
    </source>
</evidence>
<gene>
    <name evidence="17" type="ORF">RGQ30_05930</name>
</gene>
<dbReference type="InterPro" id="IPR012910">
    <property type="entry name" value="Plug_dom"/>
</dbReference>
<evidence type="ECO:0000259" key="16">
    <source>
        <dbReference type="Pfam" id="PF07715"/>
    </source>
</evidence>
<keyword evidence="5 11" id="KW-0812">Transmembrane</keyword>
<dbReference type="InterPro" id="IPR036942">
    <property type="entry name" value="Beta-barrel_TonB_sf"/>
</dbReference>
<dbReference type="AlphaFoldDB" id="A0AA86MHG2"/>
<dbReference type="GO" id="GO:0009279">
    <property type="term" value="C:cell outer membrane"/>
    <property type="evidence" value="ECO:0007669"/>
    <property type="project" value="UniProtKB-SubCell"/>
</dbReference>
<keyword evidence="4 11" id="KW-1134">Transmembrane beta strand</keyword>
<dbReference type="PROSITE" id="PS52016">
    <property type="entry name" value="TONB_DEPENDENT_REC_3"/>
    <property type="match status" value="1"/>
</dbReference>